<evidence type="ECO:0000313" key="2">
    <source>
        <dbReference type="EMBL" id="SDE22951.1"/>
    </source>
</evidence>
<evidence type="ECO:0000313" key="3">
    <source>
        <dbReference type="Proteomes" id="UP000198517"/>
    </source>
</evidence>
<accession>A0A1G7B7D6</accession>
<sequence length="49" mass="5930">MPLFNKGVVFFLNIYCLIIEIKYIYHNLHNANLQEFPEKEIFILTKKTK</sequence>
<proteinExistence type="predicted"/>
<keyword evidence="1" id="KW-1133">Transmembrane helix</keyword>
<keyword evidence="1" id="KW-0472">Membrane</keyword>
<keyword evidence="3" id="KW-1185">Reference proteome</keyword>
<organism evidence="2 3">
    <name type="scientific">Riemerella columbipharyngis</name>
    <dbReference type="NCBI Taxonomy" id="1071918"/>
    <lineage>
        <taxon>Bacteria</taxon>
        <taxon>Pseudomonadati</taxon>
        <taxon>Bacteroidota</taxon>
        <taxon>Flavobacteriia</taxon>
        <taxon>Flavobacteriales</taxon>
        <taxon>Weeksellaceae</taxon>
        <taxon>Riemerella</taxon>
    </lineage>
</organism>
<dbReference type="EMBL" id="FNAS01000005">
    <property type="protein sequence ID" value="SDE22951.1"/>
    <property type="molecule type" value="Genomic_DNA"/>
</dbReference>
<evidence type="ECO:0000256" key="1">
    <source>
        <dbReference type="SAM" id="Phobius"/>
    </source>
</evidence>
<feature type="transmembrane region" description="Helical" evidence="1">
    <location>
        <begin position="7"/>
        <end position="25"/>
    </location>
</feature>
<dbReference type="STRING" id="1071918.SAMN05421544_10557"/>
<protein>
    <submittedName>
        <fullName evidence="2">Uncharacterized protein</fullName>
    </submittedName>
</protein>
<keyword evidence="1" id="KW-0812">Transmembrane</keyword>
<name>A0A1G7B7D6_9FLAO</name>
<dbReference type="AlphaFoldDB" id="A0A1G7B7D6"/>
<dbReference type="Proteomes" id="UP000198517">
    <property type="component" value="Unassembled WGS sequence"/>
</dbReference>
<reference evidence="2 3" key="1">
    <citation type="submission" date="2016-10" db="EMBL/GenBank/DDBJ databases">
        <authorList>
            <person name="de Groot N.N."/>
        </authorList>
    </citation>
    <scope>NUCLEOTIDE SEQUENCE [LARGE SCALE GENOMIC DNA]</scope>
    <source>
        <strain evidence="2 3">DSM 24015</strain>
    </source>
</reference>
<gene>
    <name evidence="2" type="ORF">SAMN05421544_10557</name>
</gene>